<feature type="transmembrane region" description="Helical" evidence="1">
    <location>
        <begin position="12"/>
        <end position="34"/>
    </location>
</feature>
<evidence type="ECO:0000256" key="1">
    <source>
        <dbReference type="SAM" id="Phobius"/>
    </source>
</evidence>
<dbReference type="PATRIC" id="fig|1386089.3.peg.1666"/>
<gene>
    <name evidence="2" type="ORF">N865_07170</name>
</gene>
<keyword evidence="1" id="KW-0812">Transmembrane</keyword>
<protein>
    <recommendedName>
        <fullName evidence="4">Cytochrome b561 domain-containing protein</fullName>
    </recommendedName>
</protein>
<feature type="transmembrane region" description="Helical" evidence="1">
    <location>
        <begin position="153"/>
        <end position="179"/>
    </location>
</feature>
<accession>W9G7S8</accession>
<organism evidence="2 3">
    <name type="scientific">Intrasporangium oryzae NRRL B-24470</name>
    <dbReference type="NCBI Taxonomy" id="1386089"/>
    <lineage>
        <taxon>Bacteria</taxon>
        <taxon>Bacillati</taxon>
        <taxon>Actinomycetota</taxon>
        <taxon>Actinomycetes</taxon>
        <taxon>Micrococcales</taxon>
        <taxon>Intrasporangiaceae</taxon>
        <taxon>Intrasporangium</taxon>
    </lineage>
</organism>
<dbReference type="InterPro" id="IPR045382">
    <property type="entry name" value="DUF6529"/>
</dbReference>
<keyword evidence="1" id="KW-1133">Transmembrane helix</keyword>
<feature type="transmembrane region" description="Helical" evidence="1">
    <location>
        <begin position="88"/>
        <end position="112"/>
    </location>
</feature>
<keyword evidence="1" id="KW-0472">Membrane</keyword>
<feature type="transmembrane region" description="Helical" evidence="1">
    <location>
        <begin position="124"/>
        <end position="144"/>
    </location>
</feature>
<dbReference type="RefSeq" id="WP_051510351.1">
    <property type="nucleotide sequence ID" value="NZ_AWSA01000014.1"/>
</dbReference>
<comment type="caution">
    <text evidence="2">The sequence shown here is derived from an EMBL/GenBank/DDBJ whole genome shotgun (WGS) entry which is preliminary data.</text>
</comment>
<dbReference type="STRING" id="1386089.N865_07170"/>
<feature type="transmembrane region" description="Helical" evidence="1">
    <location>
        <begin position="54"/>
        <end position="76"/>
    </location>
</feature>
<dbReference type="OrthoDB" id="8774535at2"/>
<dbReference type="EMBL" id="AWSA01000014">
    <property type="protein sequence ID" value="EWT02065.1"/>
    <property type="molecule type" value="Genomic_DNA"/>
</dbReference>
<dbReference type="eggNOG" id="ENOG5031W90">
    <property type="taxonomic scope" value="Bacteria"/>
</dbReference>
<dbReference type="AlphaFoldDB" id="W9G7S8"/>
<reference evidence="2 3" key="1">
    <citation type="submission" date="2013-08" db="EMBL/GenBank/DDBJ databases">
        <title>Intrasporangium oryzae NRRL B-24470.</title>
        <authorList>
            <person name="Liu H."/>
            <person name="Wang G."/>
        </authorList>
    </citation>
    <scope>NUCLEOTIDE SEQUENCE [LARGE SCALE GENOMIC DNA]</scope>
    <source>
        <strain evidence="2 3">NRRL B-24470</strain>
    </source>
</reference>
<dbReference type="Pfam" id="PF20139">
    <property type="entry name" value="DUF6529"/>
    <property type="match status" value="1"/>
</dbReference>
<proteinExistence type="predicted"/>
<keyword evidence="3" id="KW-1185">Reference proteome</keyword>
<evidence type="ECO:0000313" key="2">
    <source>
        <dbReference type="EMBL" id="EWT02065.1"/>
    </source>
</evidence>
<name>W9G7S8_9MICO</name>
<evidence type="ECO:0008006" key="4">
    <source>
        <dbReference type="Google" id="ProtNLM"/>
    </source>
</evidence>
<sequence length="190" mass="19315">MADTTAQKGMAVPLAAFAAGAVVALLIGVFGAAHQPTASGTTALGFQSVIDMKVVLSTVIGVLALLQIVGALWLYGRLGIAAPSWLGMAHRVTGVVAIVMTTFVAYTCLWALGLQTGQGVSTRTVVHGILGCAVFGAVVVKVVAVRSRRAPGWLIPVAGGLLFAVLIGVVLTSAVWYIAQVGWPGSGTYG</sequence>
<evidence type="ECO:0000313" key="3">
    <source>
        <dbReference type="Proteomes" id="UP000019489"/>
    </source>
</evidence>
<dbReference type="Proteomes" id="UP000019489">
    <property type="component" value="Unassembled WGS sequence"/>
</dbReference>